<evidence type="ECO:0000313" key="2">
    <source>
        <dbReference type="EMBL" id="KAF6807154.1"/>
    </source>
</evidence>
<protein>
    <recommendedName>
        <fullName evidence="1">2EXR domain-containing protein</fullName>
    </recommendedName>
</protein>
<name>A0A8H6MS97_9PEZI</name>
<evidence type="ECO:0000259" key="1">
    <source>
        <dbReference type="Pfam" id="PF20150"/>
    </source>
</evidence>
<comment type="caution">
    <text evidence="2">The sequence shown here is derived from an EMBL/GenBank/DDBJ whole genome shotgun (WGS) entry which is preliminary data.</text>
</comment>
<dbReference type="Proteomes" id="UP000652219">
    <property type="component" value="Unassembled WGS sequence"/>
</dbReference>
<accession>A0A8H6MS97</accession>
<organism evidence="2 3">
    <name type="scientific">Colletotrichum sojae</name>
    <dbReference type="NCBI Taxonomy" id="2175907"/>
    <lineage>
        <taxon>Eukaryota</taxon>
        <taxon>Fungi</taxon>
        <taxon>Dikarya</taxon>
        <taxon>Ascomycota</taxon>
        <taxon>Pezizomycotina</taxon>
        <taxon>Sordariomycetes</taxon>
        <taxon>Hypocreomycetidae</taxon>
        <taxon>Glomerellales</taxon>
        <taxon>Glomerellaceae</taxon>
        <taxon>Colletotrichum</taxon>
        <taxon>Colletotrichum orchidearum species complex</taxon>
    </lineage>
</organism>
<dbReference type="Pfam" id="PF20150">
    <property type="entry name" value="2EXR"/>
    <property type="match status" value="1"/>
</dbReference>
<dbReference type="AlphaFoldDB" id="A0A8H6MS97"/>
<sequence length="395" mass="45738">MDSMELDVTTMMDNEKYGSYGYYCFPEPVKNAPGPPKSPDAGRTFHPFPKLPAELRRMIWREFYLEPRYFIADEEEDVEYRDPSLQPSPWLMSYELTMRMTPYSRCARYWRSVDTAIDHTSREVARGLRSRFWFPTWAFAYNSHVEVWLESLPWRDPAKHPEKEGYQYPADVQINWDADWINVNLFFAEMSSGDVGDAAKVASPRMDWLANIRNLAIPWHIPGYGFADKEVGLSNESLWACCQIMPALAAVRGLLQLHHLTAATPRVIDMCASIDHFQRLHLLRQESCINDHIRRVRVDIICNMPGVPWPPSWSRLRALLSGARFLNEFEEDWAKMPSHMAALLKGTAEKFAEVALSEDEVKGSEQLFRDLNLEPIQAAVRGLDDWIEYHSHLIP</sequence>
<keyword evidence="3" id="KW-1185">Reference proteome</keyword>
<dbReference type="EMBL" id="WIGN01000143">
    <property type="protein sequence ID" value="KAF6807154.1"/>
    <property type="molecule type" value="Genomic_DNA"/>
</dbReference>
<feature type="domain" description="2EXR" evidence="1">
    <location>
        <begin position="45"/>
        <end position="137"/>
    </location>
</feature>
<proteinExistence type="predicted"/>
<evidence type="ECO:0000313" key="3">
    <source>
        <dbReference type="Proteomes" id="UP000652219"/>
    </source>
</evidence>
<gene>
    <name evidence="2" type="ORF">CSOJ01_08342</name>
</gene>
<dbReference type="InterPro" id="IPR045518">
    <property type="entry name" value="2EXR"/>
</dbReference>
<reference evidence="2 3" key="1">
    <citation type="journal article" date="2020" name="Phytopathology">
        <title>Genome Sequence Resources of Colletotrichum truncatum, C. plurivorum, C. musicola, and C. sojae: Four Species Pathogenic to Soybean (Glycine max).</title>
        <authorList>
            <person name="Rogerio F."/>
            <person name="Boufleur T.R."/>
            <person name="Ciampi-Guillardi M."/>
            <person name="Sukno S.A."/>
            <person name="Thon M.R."/>
            <person name="Massola Junior N.S."/>
            <person name="Baroncelli R."/>
        </authorList>
    </citation>
    <scope>NUCLEOTIDE SEQUENCE [LARGE SCALE GENOMIC DNA]</scope>
    <source>
        <strain evidence="2 3">LFN0009</strain>
    </source>
</reference>